<dbReference type="EMBL" id="KZ508137">
    <property type="protein sequence ID" value="PKU35630.1"/>
    <property type="molecule type" value="Genomic_DNA"/>
</dbReference>
<dbReference type="Pfam" id="PF16208">
    <property type="entry name" value="Keratin_2_head"/>
    <property type="match status" value="1"/>
</dbReference>
<protein>
    <submittedName>
        <fullName evidence="4">Type ii cytoskeletal 4-like</fullName>
    </submittedName>
</protein>
<feature type="domain" description="Keratin type II head" evidence="3">
    <location>
        <begin position="110"/>
        <end position="178"/>
    </location>
</feature>
<dbReference type="GO" id="GO:0045095">
    <property type="term" value="C:keratin filament"/>
    <property type="evidence" value="ECO:0007669"/>
    <property type="project" value="TreeGrafter"/>
</dbReference>
<evidence type="ECO:0000313" key="5">
    <source>
        <dbReference type="Proteomes" id="UP000233556"/>
    </source>
</evidence>
<dbReference type="PANTHER" id="PTHR45616">
    <property type="entry name" value="GATA-TYPE DOMAIN-CONTAINING PROTEIN"/>
    <property type="match status" value="1"/>
</dbReference>
<dbReference type="OrthoDB" id="10548010at2759"/>
<dbReference type="Proteomes" id="UP000233556">
    <property type="component" value="Unassembled WGS sequence"/>
</dbReference>
<dbReference type="PANTHER" id="PTHR45616:SF19">
    <property type="entry name" value="KERATIN 90"/>
    <property type="match status" value="1"/>
</dbReference>
<sequence length="248" mass="26452">MAVVGPSVEVATATEEGRAMAVEAPSVEKEAQGTEEEEALAGEAPFLEAATAMEEDPAMAVVGPSVEKEAQDMEEVKVLVGEGPSLEEEETQSLEVGIPALVVSAGLAVVGIALEGKGLIVEGAVNLGDTAPHMGLGNAALKEGALLGAGITGIRAVLVNESLLQPLEVKIDPEIQHIRKQEREQMKSLNNQFASLIDKFQALEEAKGRRCNELKSHQQEIEELGFVIQRRQCDLENVKKQHIEGEEC</sequence>
<keyword evidence="1" id="KW-0175">Coiled coil</keyword>
<accession>A0A2I0TPC0</accession>
<proteinExistence type="predicted"/>
<dbReference type="GO" id="GO:0045109">
    <property type="term" value="P:intermediate filament organization"/>
    <property type="evidence" value="ECO:0007669"/>
    <property type="project" value="TreeGrafter"/>
</dbReference>
<evidence type="ECO:0000259" key="3">
    <source>
        <dbReference type="Pfam" id="PF16208"/>
    </source>
</evidence>
<reference evidence="5" key="1">
    <citation type="submission" date="2017-11" db="EMBL/GenBank/DDBJ databases">
        <authorList>
            <person name="Lima N.C."/>
            <person name="Parody-Merino A.M."/>
            <person name="Battley P.F."/>
            <person name="Fidler A.E."/>
            <person name="Prosdocimi F."/>
        </authorList>
    </citation>
    <scope>NUCLEOTIDE SEQUENCE [LARGE SCALE GENOMIC DNA]</scope>
</reference>
<dbReference type="GO" id="GO:0005615">
    <property type="term" value="C:extracellular space"/>
    <property type="evidence" value="ECO:0007669"/>
    <property type="project" value="TreeGrafter"/>
</dbReference>
<dbReference type="GO" id="GO:0031424">
    <property type="term" value="P:keratinization"/>
    <property type="evidence" value="ECO:0007669"/>
    <property type="project" value="TreeGrafter"/>
</dbReference>
<feature type="coiled-coil region" evidence="1">
    <location>
        <begin position="179"/>
        <end position="206"/>
    </location>
</feature>
<evidence type="ECO:0000313" key="4">
    <source>
        <dbReference type="EMBL" id="PKU35630.1"/>
    </source>
</evidence>
<feature type="region of interest" description="Disordered" evidence="2">
    <location>
        <begin position="1"/>
        <end position="34"/>
    </location>
</feature>
<dbReference type="InterPro" id="IPR032444">
    <property type="entry name" value="Keratin_2_head"/>
</dbReference>
<reference evidence="5" key="2">
    <citation type="submission" date="2017-12" db="EMBL/GenBank/DDBJ databases">
        <title>Genome sequence of the Bar-tailed Godwit (Limosa lapponica baueri).</title>
        <authorList>
            <person name="Lima N.C.B."/>
            <person name="Parody-Merino A.M."/>
            <person name="Battley P.F."/>
            <person name="Fidler A.E."/>
            <person name="Prosdocimi F."/>
        </authorList>
    </citation>
    <scope>NUCLEOTIDE SEQUENCE [LARGE SCALE GENOMIC DNA]</scope>
</reference>
<evidence type="ECO:0000256" key="2">
    <source>
        <dbReference type="SAM" id="MobiDB-lite"/>
    </source>
</evidence>
<keyword evidence="5" id="KW-1185">Reference proteome</keyword>
<organism evidence="4 5">
    <name type="scientific">Limosa lapponica baueri</name>
    <dbReference type="NCBI Taxonomy" id="1758121"/>
    <lineage>
        <taxon>Eukaryota</taxon>
        <taxon>Metazoa</taxon>
        <taxon>Chordata</taxon>
        <taxon>Craniata</taxon>
        <taxon>Vertebrata</taxon>
        <taxon>Euteleostomi</taxon>
        <taxon>Archelosauria</taxon>
        <taxon>Archosauria</taxon>
        <taxon>Dinosauria</taxon>
        <taxon>Saurischia</taxon>
        <taxon>Theropoda</taxon>
        <taxon>Coelurosauria</taxon>
        <taxon>Aves</taxon>
        <taxon>Neognathae</taxon>
        <taxon>Neoaves</taxon>
        <taxon>Charadriiformes</taxon>
        <taxon>Scolopacidae</taxon>
        <taxon>Limosa</taxon>
    </lineage>
</organism>
<dbReference type="AlphaFoldDB" id="A0A2I0TPC0"/>
<dbReference type="GO" id="GO:0030280">
    <property type="term" value="F:structural constituent of skin epidermis"/>
    <property type="evidence" value="ECO:0007669"/>
    <property type="project" value="TreeGrafter"/>
</dbReference>
<name>A0A2I0TPC0_LIMLA</name>
<gene>
    <name evidence="4" type="ORF">llap_14064</name>
</gene>
<evidence type="ECO:0000256" key="1">
    <source>
        <dbReference type="SAM" id="Coils"/>
    </source>
</evidence>